<evidence type="ECO:0000256" key="3">
    <source>
        <dbReference type="PROSITE-ProRule" id="PRU00023"/>
    </source>
</evidence>
<name>A0AAV7IIX6_COTGL</name>
<dbReference type="PANTHER" id="PTHR24198">
    <property type="entry name" value="ANKYRIN REPEAT AND PROTEIN KINASE DOMAIN-CONTAINING PROTEIN"/>
    <property type="match status" value="1"/>
</dbReference>
<dbReference type="PRINTS" id="PR01415">
    <property type="entry name" value="ANKYRIN"/>
</dbReference>
<protein>
    <submittedName>
        <fullName evidence="4">Uncharacterized protein</fullName>
    </submittedName>
</protein>
<dbReference type="PROSITE" id="PS50088">
    <property type="entry name" value="ANK_REPEAT"/>
    <property type="match status" value="2"/>
</dbReference>
<dbReference type="EMBL" id="JAHXZJ010001119">
    <property type="protein sequence ID" value="KAH0553769.1"/>
    <property type="molecule type" value="Genomic_DNA"/>
</dbReference>
<dbReference type="Proteomes" id="UP000826195">
    <property type="component" value="Unassembled WGS sequence"/>
</dbReference>
<feature type="repeat" description="ANK" evidence="3">
    <location>
        <begin position="80"/>
        <end position="108"/>
    </location>
</feature>
<keyword evidence="2 3" id="KW-0040">ANK repeat</keyword>
<dbReference type="Gene3D" id="1.25.40.20">
    <property type="entry name" value="Ankyrin repeat-containing domain"/>
    <property type="match status" value="2"/>
</dbReference>
<feature type="repeat" description="ANK" evidence="3">
    <location>
        <begin position="43"/>
        <end position="75"/>
    </location>
</feature>
<dbReference type="SUPFAM" id="SSF48403">
    <property type="entry name" value="Ankyrin repeat"/>
    <property type="match status" value="1"/>
</dbReference>
<dbReference type="PANTHER" id="PTHR24198:SF165">
    <property type="entry name" value="ANKYRIN REPEAT-CONTAINING PROTEIN-RELATED"/>
    <property type="match status" value="1"/>
</dbReference>
<evidence type="ECO:0000256" key="1">
    <source>
        <dbReference type="ARBA" id="ARBA00022737"/>
    </source>
</evidence>
<evidence type="ECO:0000313" key="4">
    <source>
        <dbReference type="EMBL" id="KAH0553769.1"/>
    </source>
</evidence>
<evidence type="ECO:0000313" key="5">
    <source>
        <dbReference type="Proteomes" id="UP000826195"/>
    </source>
</evidence>
<dbReference type="Pfam" id="PF12796">
    <property type="entry name" value="Ank_2"/>
    <property type="match status" value="1"/>
</dbReference>
<dbReference type="InterPro" id="IPR036770">
    <property type="entry name" value="Ankyrin_rpt-contain_sf"/>
</dbReference>
<gene>
    <name evidence="4" type="ORF">KQX54_004133</name>
</gene>
<reference evidence="4 5" key="1">
    <citation type="journal article" date="2021" name="J. Hered.">
        <title>A chromosome-level genome assembly of the parasitoid wasp, Cotesia glomerata (Hymenoptera: Braconidae).</title>
        <authorList>
            <person name="Pinto B.J."/>
            <person name="Weis J.J."/>
            <person name="Gamble T."/>
            <person name="Ode P.J."/>
            <person name="Paul R."/>
            <person name="Zaspel J.M."/>
        </authorList>
    </citation>
    <scope>NUCLEOTIDE SEQUENCE [LARGE SCALE GENOMIC DNA]</scope>
    <source>
        <strain evidence="4">CgM1</strain>
    </source>
</reference>
<organism evidence="4 5">
    <name type="scientific">Cotesia glomerata</name>
    <name type="common">Lepidopteran parasitic wasp</name>
    <name type="synonym">Apanteles glomeratus</name>
    <dbReference type="NCBI Taxonomy" id="32391"/>
    <lineage>
        <taxon>Eukaryota</taxon>
        <taxon>Metazoa</taxon>
        <taxon>Ecdysozoa</taxon>
        <taxon>Arthropoda</taxon>
        <taxon>Hexapoda</taxon>
        <taxon>Insecta</taxon>
        <taxon>Pterygota</taxon>
        <taxon>Neoptera</taxon>
        <taxon>Endopterygota</taxon>
        <taxon>Hymenoptera</taxon>
        <taxon>Apocrita</taxon>
        <taxon>Ichneumonoidea</taxon>
        <taxon>Braconidae</taxon>
        <taxon>Microgastrinae</taxon>
        <taxon>Cotesia</taxon>
    </lineage>
</organism>
<dbReference type="AlphaFoldDB" id="A0AAV7IIX6"/>
<dbReference type="InterPro" id="IPR002110">
    <property type="entry name" value="Ankyrin_rpt"/>
</dbReference>
<proteinExistence type="predicted"/>
<keyword evidence="5" id="KW-1185">Reference proteome</keyword>
<accession>A0AAV7IIX6</accession>
<evidence type="ECO:0000256" key="2">
    <source>
        <dbReference type="ARBA" id="ARBA00023043"/>
    </source>
</evidence>
<comment type="caution">
    <text evidence="4">The sequence shown here is derived from an EMBL/GenBank/DDBJ whole genome shotgun (WGS) entry which is preliminary data.</text>
</comment>
<dbReference type="SMART" id="SM00248">
    <property type="entry name" value="ANK"/>
    <property type="match status" value="4"/>
</dbReference>
<dbReference type="PROSITE" id="PS50297">
    <property type="entry name" value="ANK_REP_REGION"/>
    <property type="match status" value="2"/>
</dbReference>
<keyword evidence="1" id="KW-0677">Repeat</keyword>
<sequence>MVRINKKVQSAFKANKLSKAVSKRKSEKICANVNSALLKTKIRGFTPLHLAVLRNHLDCARFLLENGASVFATSSDLCLPLHIAVLKNHVEMADLLLAHGAEVNLQFTNNIFKLFRTQISPDSWKDHNLPLIHFSILQKSTEMTFLLLEYGVNHKIKTALEKTTLMQAVEITDYEMVKFLLVEGEAGVNERDIFGQPVLHFIVVNSNRKLSMYS</sequence>